<dbReference type="InterPro" id="IPR055507">
    <property type="entry name" value="DUF7079"/>
</dbReference>
<dbReference type="InParanoid" id="A0A5J5ECF5"/>
<name>A0A5J5ECF5_9PEZI</name>
<reference evidence="3 4" key="1">
    <citation type="submission" date="2019-09" db="EMBL/GenBank/DDBJ databases">
        <title>Draft genome of the ectomycorrhizal ascomycete Sphaerosporella brunnea.</title>
        <authorList>
            <consortium name="DOE Joint Genome Institute"/>
            <person name="Benucci G.M."/>
            <person name="Marozzi G."/>
            <person name="Antonielli L."/>
            <person name="Sanchez S."/>
            <person name="Marco P."/>
            <person name="Wang X."/>
            <person name="Falini L.B."/>
            <person name="Barry K."/>
            <person name="Haridas S."/>
            <person name="Lipzen A."/>
            <person name="Labutti K."/>
            <person name="Grigoriev I.V."/>
            <person name="Murat C."/>
            <person name="Martin F."/>
            <person name="Albertini E."/>
            <person name="Donnini D."/>
            <person name="Bonito G."/>
        </authorList>
    </citation>
    <scope>NUCLEOTIDE SEQUENCE [LARGE SCALE GENOMIC DNA]</scope>
    <source>
        <strain evidence="3 4">Sb_GMNB300</strain>
    </source>
</reference>
<dbReference type="Proteomes" id="UP000326924">
    <property type="component" value="Unassembled WGS sequence"/>
</dbReference>
<sequence>MQQANPTHSIPERPIGEHGGSATTQADSNVVPADIPPHDGVLLHPAVDPHCPTISAAEQQACIELSLLFLDTEVREHDIYCVARELHILNLDDTTLRNLLRHDLFPVLWGNITDPAGEWAYFEEEWLLGEIKSRRGSWLRRAVTAPAHAVAWALLANAVVPPFQDVMLELARRRQQVAA</sequence>
<feature type="region of interest" description="Disordered" evidence="1">
    <location>
        <begin position="1"/>
        <end position="34"/>
    </location>
</feature>
<gene>
    <name evidence="3" type="ORF">FN846DRAFT_981882</name>
</gene>
<organism evidence="3 4">
    <name type="scientific">Sphaerosporella brunnea</name>
    <dbReference type="NCBI Taxonomy" id="1250544"/>
    <lineage>
        <taxon>Eukaryota</taxon>
        <taxon>Fungi</taxon>
        <taxon>Dikarya</taxon>
        <taxon>Ascomycota</taxon>
        <taxon>Pezizomycotina</taxon>
        <taxon>Pezizomycetes</taxon>
        <taxon>Pezizales</taxon>
        <taxon>Pyronemataceae</taxon>
        <taxon>Sphaerosporella</taxon>
    </lineage>
</organism>
<comment type="caution">
    <text evidence="3">The sequence shown here is derived from an EMBL/GenBank/DDBJ whole genome shotgun (WGS) entry which is preliminary data.</text>
</comment>
<protein>
    <recommendedName>
        <fullName evidence="2">DUF7079 domain-containing protein</fullName>
    </recommendedName>
</protein>
<accession>A0A5J5ECF5</accession>
<dbReference type="Pfam" id="PF23296">
    <property type="entry name" value="DUF7079"/>
    <property type="match status" value="1"/>
</dbReference>
<proteinExistence type="predicted"/>
<dbReference type="AlphaFoldDB" id="A0A5J5ECF5"/>
<evidence type="ECO:0000256" key="1">
    <source>
        <dbReference type="SAM" id="MobiDB-lite"/>
    </source>
</evidence>
<evidence type="ECO:0000313" key="4">
    <source>
        <dbReference type="Proteomes" id="UP000326924"/>
    </source>
</evidence>
<evidence type="ECO:0000313" key="3">
    <source>
        <dbReference type="EMBL" id="KAA8892777.1"/>
    </source>
</evidence>
<evidence type="ECO:0000259" key="2">
    <source>
        <dbReference type="Pfam" id="PF23296"/>
    </source>
</evidence>
<dbReference type="EMBL" id="VXIS01000594">
    <property type="protein sequence ID" value="KAA8892777.1"/>
    <property type="molecule type" value="Genomic_DNA"/>
</dbReference>
<feature type="domain" description="DUF7079" evidence="2">
    <location>
        <begin position="57"/>
        <end position="167"/>
    </location>
</feature>
<dbReference type="OrthoDB" id="5419571at2759"/>
<keyword evidence="4" id="KW-1185">Reference proteome</keyword>